<feature type="non-terminal residue" evidence="1">
    <location>
        <position position="230"/>
    </location>
</feature>
<organism evidence="1 2">
    <name type="scientific">Pristionchus mayeri</name>
    <dbReference type="NCBI Taxonomy" id="1317129"/>
    <lineage>
        <taxon>Eukaryota</taxon>
        <taxon>Metazoa</taxon>
        <taxon>Ecdysozoa</taxon>
        <taxon>Nematoda</taxon>
        <taxon>Chromadorea</taxon>
        <taxon>Rhabditida</taxon>
        <taxon>Rhabditina</taxon>
        <taxon>Diplogasteromorpha</taxon>
        <taxon>Diplogasteroidea</taxon>
        <taxon>Neodiplogasteridae</taxon>
        <taxon>Pristionchus</taxon>
    </lineage>
</organism>
<evidence type="ECO:0000313" key="2">
    <source>
        <dbReference type="Proteomes" id="UP001328107"/>
    </source>
</evidence>
<gene>
    <name evidence="1" type="ORF">PMAYCL1PPCAC_14871</name>
</gene>
<protein>
    <submittedName>
        <fullName evidence="1">Uncharacterized protein</fullName>
    </submittedName>
</protein>
<name>A0AAN5CHT9_9BILA</name>
<keyword evidence="2" id="KW-1185">Reference proteome</keyword>
<sequence>LVHRIQEGLLLLEGDRFHRSHRIHDDPTRASLDAHPVVHFEHAVLDGESEKGKHVVEGADAIDDPRISDALVAAHARCVRKSDGHGAIFELGAQHEGVLGTSRVPEEEDAARDAQLVQQRLNECASLLIRVRQSVPIFGVSESGEVDADHSDALLLQMRHEVLEVVVGAGRTVHRNYRNRTSGSRRCSVLVDSLEGYGRRAYFTAPGRVEGELRRIDARLLIETLWHLKQ</sequence>
<feature type="non-terminal residue" evidence="1">
    <location>
        <position position="1"/>
    </location>
</feature>
<reference evidence="2" key="1">
    <citation type="submission" date="2022-10" db="EMBL/GenBank/DDBJ databases">
        <title>Genome assembly of Pristionchus species.</title>
        <authorList>
            <person name="Yoshida K."/>
            <person name="Sommer R.J."/>
        </authorList>
    </citation>
    <scope>NUCLEOTIDE SEQUENCE [LARGE SCALE GENOMIC DNA]</scope>
    <source>
        <strain evidence="2">RS5460</strain>
    </source>
</reference>
<dbReference type="Proteomes" id="UP001328107">
    <property type="component" value="Unassembled WGS sequence"/>
</dbReference>
<dbReference type="AlphaFoldDB" id="A0AAN5CHT9"/>
<comment type="caution">
    <text evidence="1">The sequence shown here is derived from an EMBL/GenBank/DDBJ whole genome shotgun (WGS) entry which is preliminary data.</text>
</comment>
<accession>A0AAN5CHT9</accession>
<dbReference type="EMBL" id="BTRK01000004">
    <property type="protein sequence ID" value="GMR44676.1"/>
    <property type="molecule type" value="Genomic_DNA"/>
</dbReference>
<proteinExistence type="predicted"/>
<evidence type="ECO:0000313" key="1">
    <source>
        <dbReference type="EMBL" id="GMR44676.1"/>
    </source>
</evidence>